<comment type="caution">
    <text evidence="1">The sequence shown here is derived from an EMBL/GenBank/DDBJ whole genome shotgun (WGS) entry which is preliminary data.</text>
</comment>
<name>A0ABS2WIJ8_9BACL</name>
<sequence length="244" mass="28582">MIRQTPGLSTISLASVPLEQHWPVPPAPVLAFMELEQDAYFSQLSPSDVRMYIRSSMEWGEQAAQKNPYDGQLIDLINRLIAGGIRVRFLDHASPRIETRAQYRGKPPTIDIYRPSIKQLAHFFERFEYRVSSDDLVALHLTHEWFHHLEIHTIGRTDRTLPKVPVKRWGPFTRRDYVGKTREIAAHAFAQRSLGLSWYPTLLDHLLLYMEKGWSKTQIREHFQHVKQRYHKLIQSEQGSDEKM</sequence>
<keyword evidence="2" id="KW-1185">Reference proteome</keyword>
<reference evidence="1" key="1">
    <citation type="journal article" date="2024" name="Int. J. Syst. Evol. Microbiol.">
        <title>Polycladomyces zharkentensis sp. nov., a novel thermophilic cellulose- and starch-degrading member of the Bacillota from a geothermal aquifer in Kazakhstan.</title>
        <authorList>
            <person name="Mashzhan A."/>
            <person name="Kistaubayeva A."/>
            <person name="Javier-Lopez R."/>
            <person name="Bissenova U."/>
            <person name="Bissenbay A."/>
            <person name="Birkeland N.K."/>
        </authorList>
    </citation>
    <scope>NUCLEOTIDE SEQUENCE</scope>
    <source>
        <strain evidence="1">ZKZ2T</strain>
    </source>
</reference>
<evidence type="ECO:0000313" key="2">
    <source>
        <dbReference type="Proteomes" id="UP001177120"/>
    </source>
</evidence>
<evidence type="ECO:0000313" key="1">
    <source>
        <dbReference type="EMBL" id="MBN2909120.1"/>
    </source>
</evidence>
<protein>
    <submittedName>
        <fullName evidence="1">Uncharacterized protein</fullName>
    </submittedName>
</protein>
<dbReference type="EMBL" id="JAFHAP010000006">
    <property type="protein sequence ID" value="MBN2909120.1"/>
    <property type="molecule type" value="Genomic_DNA"/>
</dbReference>
<dbReference type="Proteomes" id="UP001177120">
    <property type="component" value="Unassembled WGS sequence"/>
</dbReference>
<gene>
    <name evidence="1" type="ORF">JQC72_06235</name>
</gene>
<organism evidence="1 2">
    <name type="scientific">Polycladomyces zharkentensis</name>
    <dbReference type="NCBI Taxonomy" id="2807616"/>
    <lineage>
        <taxon>Bacteria</taxon>
        <taxon>Bacillati</taxon>
        <taxon>Bacillota</taxon>
        <taxon>Bacilli</taxon>
        <taxon>Bacillales</taxon>
        <taxon>Thermoactinomycetaceae</taxon>
        <taxon>Polycladomyces</taxon>
    </lineage>
</organism>
<proteinExistence type="predicted"/>
<dbReference type="RefSeq" id="WP_205493825.1">
    <property type="nucleotide sequence ID" value="NZ_JAFHAP010000006.1"/>
</dbReference>
<accession>A0ABS2WIJ8</accession>